<accession>A0ACC1WW97</accession>
<comment type="caution">
    <text evidence="1">The sequence shown here is derived from an EMBL/GenBank/DDBJ whole genome shotgun (WGS) entry which is preliminary data.</text>
</comment>
<protein>
    <submittedName>
        <fullName evidence="1">Caffeoylshikimate esterase-like</fullName>
    </submittedName>
</protein>
<reference evidence="1 2" key="1">
    <citation type="journal article" date="2023" name="Science">
        <title>Complex scaffold remodeling in plant triterpene biosynthesis.</title>
        <authorList>
            <person name="De La Pena R."/>
            <person name="Hodgson H."/>
            <person name="Liu J.C."/>
            <person name="Stephenson M.J."/>
            <person name="Martin A.C."/>
            <person name="Owen C."/>
            <person name="Harkess A."/>
            <person name="Leebens-Mack J."/>
            <person name="Jimenez L.E."/>
            <person name="Osbourn A."/>
            <person name="Sattely E.S."/>
        </authorList>
    </citation>
    <scope>NUCLEOTIDE SEQUENCE [LARGE SCALE GENOMIC DNA]</scope>
    <source>
        <strain evidence="2">cv. JPN11</strain>
        <tissue evidence="1">Leaf</tissue>
    </source>
</reference>
<sequence length="335" mass="37873">MKMSHHPINYQANENSPYGDLTREEFYKQHQIFHRESFMLNRENMKVFTQTWLPADYSSSRNDHQQQLKGLVAMVHGYTSDSSWLSELTAVAMAKLGFLVCALDLQGHGQSDGFPGHIPNIQHIVNDCIQFFDSVKSQNPNLPSFLYGESLGGAISILISLQQKYEWDGLVLNGSMCGISAKFKPIWPLEKLLPVAALLAPTWKLVVTKPVASKSYKEEWKRRLVAKNPNRRTSGKPPAATALEFLRVCKYIRLQCNELEVPLLILHGGDDVVCDVEAARFVYESAASKEKTLKIFPGMRHMLIGESKENVEVVFGNVFSWIEERATKTKLSNKN</sequence>
<organism evidence="1 2">
    <name type="scientific">Melia azedarach</name>
    <name type="common">Chinaberry tree</name>
    <dbReference type="NCBI Taxonomy" id="155640"/>
    <lineage>
        <taxon>Eukaryota</taxon>
        <taxon>Viridiplantae</taxon>
        <taxon>Streptophyta</taxon>
        <taxon>Embryophyta</taxon>
        <taxon>Tracheophyta</taxon>
        <taxon>Spermatophyta</taxon>
        <taxon>Magnoliopsida</taxon>
        <taxon>eudicotyledons</taxon>
        <taxon>Gunneridae</taxon>
        <taxon>Pentapetalae</taxon>
        <taxon>rosids</taxon>
        <taxon>malvids</taxon>
        <taxon>Sapindales</taxon>
        <taxon>Meliaceae</taxon>
        <taxon>Melia</taxon>
    </lineage>
</organism>
<dbReference type="EMBL" id="CM051406">
    <property type="protein sequence ID" value="KAJ4702973.1"/>
    <property type="molecule type" value="Genomic_DNA"/>
</dbReference>
<gene>
    <name evidence="1" type="ORF">OWV82_022948</name>
</gene>
<dbReference type="Proteomes" id="UP001164539">
    <property type="component" value="Chromosome 13"/>
</dbReference>
<proteinExistence type="predicted"/>
<evidence type="ECO:0000313" key="1">
    <source>
        <dbReference type="EMBL" id="KAJ4702973.1"/>
    </source>
</evidence>
<evidence type="ECO:0000313" key="2">
    <source>
        <dbReference type="Proteomes" id="UP001164539"/>
    </source>
</evidence>
<keyword evidence="2" id="KW-1185">Reference proteome</keyword>
<name>A0ACC1WW97_MELAZ</name>